<dbReference type="InterPro" id="IPR013325">
    <property type="entry name" value="RNA_pol_sigma_r2"/>
</dbReference>
<dbReference type="PANTHER" id="PTHR43133">
    <property type="entry name" value="RNA POLYMERASE ECF-TYPE SIGMA FACTO"/>
    <property type="match status" value="1"/>
</dbReference>
<evidence type="ECO:0000256" key="2">
    <source>
        <dbReference type="ARBA" id="ARBA00023015"/>
    </source>
</evidence>
<dbReference type="InterPro" id="IPR013249">
    <property type="entry name" value="RNA_pol_sigma70_r4_t2"/>
</dbReference>
<keyword evidence="2" id="KW-0805">Transcription regulation</keyword>
<gene>
    <name evidence="7" type="ORF">GGR22_000916</name>
</gene>
<evidence type="ECO:0000313" key="8">
    <source>
        <dbReference type="Proteomes" id="UP000555003"/>
    </source>
</evidence>
<dbReference type="Gene3D" id="1.10.1740.10">
    <property type="match status" value="1"/>
</dbReference>
<sequence>MNLESLIKDCIRQKSKAQEELYNRYKDILFVLSLKYCSNEAEAEDNLHNAFIEIFTNIKKYNGSGSFEGWIKRITINKAIDSYKKSYQMVPIKDDFQDTLIEEKEIDFSLDTILSLIQELPTQYRLVFSLYELDDYSHKEIAQMLEISENTSKSNLHRAKTILKEKIKQKNSFHNNYNISNGE</sequence>
<dbReference type="InterPro" id="IPR039425">
    <property type="entry name" value="RNA_pol_sigma-70-like"/>
</dbReference>
<feature type="domain" description="RNA polymerase sigma factor 70 region 4 type 2" evidence="6">
    <location>
        <begin position="112"/>
        <end position="161"/>
    </location>
</feature>
<dbReference type="Pfam" id="PF04542">
    <property type="entry name" value="Sigma70_r2"/>
    <property type="match status" value="1"/>
</dbReference>
<dbReference type="InterPro" id="IPR013324">
    <property type="entry name" value="RNA_pol_sigma_r3/r4-like"/>
</dbReference>
<evidence type="ECO:0000259" key="5">
    <source>
        <dbReference type="Pfam" id="PF04542"/>
    </source>
</evidence>
<dbReference type="InterPro" id="IPR007627">
    <property type="entry name" value="RNA_pol_sigma70_r2"/>
</dbReference>
<keyword evidence="3" id="KW-0731">Sigma factor</keyword>
<dbReference type="InterPro" id="IPR036388">
    <property type="entry name" value="WH-like_DNA-bd_sf"/>
</dbReference>
<dbReference type="SUPFAM" id="SSF88659">
    <property type="entry name" value="Sigma3 and sigma4 domains of RNA polymerase sigma factors"/>
    <property type="match status" value="1"/>
</dbReference>
<dbReference type="PANTHER" id="PTHR43133:SF46">
    <property type="entry name" value="RNA POLYMERASE SIGMA-70 FACTOR ECF SUBFAMILY"/>
    <property type="match status" value="1"/>
</dbReference>
<feature type="domain" description="RNA polymerase sigma-70 region 2" evidence="5">
    <location>
        <begin position="21"/>
        <end position="85"/>
    </location>
</feature>
<dbReference type="EMBL" id="JACJIS010000001">
    <property type="protein sequence ID" value="MBA9072790.1"/>
    <property type="molecule type" value="Genomic_DNA"/>
</dbReference>
<evidence type="ECO:0000256" key="4">
    <source>
        <dbReference type="ARBA" id="ARBA00023163"/>
    </source>
</evidence>
<evidence type="ECO:0000256" key="3">
    <source>
        <dbReference type="ARBA" id="ARBA00023082"/>
    </source>
</evidence>
<comment type="caution">
    <text evidence="7">The sequence shown here is derived from an EMBL/GenBank/DDBJ whole genome shotgun (WGS) entry which is preliminary data.</text>
</comment>
<keyword evidence="4" id="KW-0804">Transcription</keyword>
<reference evidence="7 8" key="1">
    <citation type="submission" date="2020-08" db="EMBL/GenBank/DDBJ databases">
        <title>Genomic Encyclopedia of Type Strains, Phase IV (KMG-IV): sequencing the most valuable type-strain genomes for metagenomic binning, comparative biology and taxonomic classification.</title>
        <authorList>
            <person name="Goeker M."/>
        </authorList>
    </citation>
    <scope>NUCLEOTIDE SEQUENCE [LARGE SCALE GENOMIC DNA]</scope>
    <source>
        <strain evidence="7 8">DSM 100397</strain>
    </source>
</reference>
<comment type="similarity">
    <text evidence="1">Belongs to the sigma-70 factor family. ECF subfamily.</text>
</comment>
<dbReference type="InterPro" id="IPR014284">
    <property type="entry name" value="RNA_pol_sigma-70_dom"/>
</dbReference>
<evidence type="ECO:0000256" key="1">
    <source>
        <dbReference type="ARBA" id="ARBA00010641"/>
    </source>
</evidence>
<dbReference type="NCBIfam" id="TIGR02937">
    <property type="entry name" value="sigma70-ECF"/>
    <property type="match status" value="1"/>
</dbReference>
<organism evidence="7 8">
    <name type="scientific">Flavobacterium gossypii</name>
    <dbReference type="NCBI Taxonomy" id="1646119"/>
    <lineage>
        <taxon>Bacteria</taxon>
        <taxon>Pseudomonadati</taxon>
        <taxon>Bacteroidota</taxon>
        <taxon>Flavobacteriia</taxon>
        <taxon>Flavobacteriales</taxon>
        <taxon>Flavobacteriaceae</taxon>
        <taxon>Flavobacterium</taxon>
    </lineage>
</organism>
<dbReference type="Pfam" id="PF08281">
    <property type="entry name" value="Sigma70_r4_2"/>
    <property type="match status" value="1"/>
</dbReference>
<name>A0ABR6DM81_9FLAO</name>
<evidence type="ECO:0000313" key="7">
    <source>
        <dbReference type="EMBL" id="MBA9072790.1"/>
    </source>
</evidence>
<keyword evidence="8" id="KW-1185">Reference proteome</keyword>
<dbReference type="SUPFAM" id="SSF88946">
    <property type="entry name" value="Sigma2 domain of RNA polymerase sigma factors"/>
    <property type="match status" value="1"/>
</dbReference>
<dbReference type="RefSeq" id="WP_182492740.1">
    <property type="nucleotide sequence ID" value="NZ_JACJIS010000001.1"/>
</dbReference>
<proteinExistence type="inferred from homology"/>
<accession>A0ABR6DM81</accession>
<protein>
    <submittedName>
        <fullName evidence="7">RNA polymerase sigma-70 factor (ECF subfamily)</fullName>
    </submittedName>
</protein>
<dbReference type="CDD" id="cd06171">
    <property type="entry name" value="Sigma70_r4"/>
    <property type="match status" value="1"/>
</dbReference>
<evidence type="ECO:0000259" key="6">
    <source>
        <dbReference type="Pfam" id="PF08281"/>
    </source>
</evidence>
<dbReference type="Gene3D" id="1.10.10.10">
    <property type="entry name" value="Winged helix-like DNA-binding domain superfamily/Winged helix DNA-binding domain"/>
    <property type="match status" value="1"/>
</dbReference>
<dbReference type="Proteomes" id="UP000555003">
    <property type="component" value="Unassembled WGS sequence"/>
</dbReference>